<keyword evidence="3" id="KW-0067">ATP-binding</keyword>
<gene>
    <name evidence="5" type="ORF">IV203_018742</name>
</gene>
<evidence type="ECO:0000256" key="1">
    <source>
        <dbReference type="ARBA" id="ARBA00022598"/>
    </source>
</evidence>
<dbReference type="EMBL" id="JAGRRH010000003">
    <property type="protein sequence ID" value="KAG7372599.1"/>
    <property type="molecule type" value="Genomic_DNA"/>
</dbReference>
<accession>A0A9K3Q8X8</accession>
<comment type="caution">
    <text evidence="5">The sequence shown here is derived from an EMBL/GenBank/DDBJ whole genome shotgun (WGS) entry which is preliminary data.</text>
</comment>
<dbReference type="GO" id="GO:0000226">
    <property type="term" value="P:microtubule cytoskeleton organization"/>
    <property type="evidence" value="ECO:0007669"/>
    <property type="project" value="TreeGrafter"/>
</dbReference>
<keyword evidence="1 5" id="KW-0436">Ligase</keyword>
<evidence type="ECO:0000313" key="6">
    <source>
        <dbReference type="Proteomes" id="UP000693970"/>
    </source>
</evidence>
<feature type="region of interest" description="Disordered" evidence="4">
    <location>
        <begin position="1"/>
        <end position="47"/>
    </location>
</feature>
<keyword evidence="6" id="KW-1185">Reference proteome</keyword>
<evidence type="ECO:0000256" key="3">
    <source>
        <dbReference type="ARBA" id="ARBA00022840"/>
    </source>
</evidence>
<dbReference type="AlphaFoldDB" id="A0A9K3Q8X8"/>
<dbReference type="InterPro" id="IPR004344">
    <property type="entry name" value="TTL/TTLL_fam"/>
</dbReference>
<dbReference type="GO" id="GO:0036064">
    <property type="term" value="C:ciliary basal body"/>
    <property type="evidence" value="ECO:0007669"/>
    <property type="project" value="TreeGrafter"/>
</dbReference>
<dbReference type="GO" id="GO:0015631">
    <property type="term" value="F:tubulin binding"/>
    <property type="evidence" value="ECO:0007669"/>
    <property type="project" value="TreeGrafter"/>
</dbReference>
<evidence type="ECO:0000313" key="5">
    <source>
        <dbReference type="EMBL" id="KAG7372599.1"/>
    </source>
</evidence>
<proteinExistence type="predicted"/>
<evidence type="ECO:0000256" key="4">
    <source>
        <dbReference type="SAM" id="MobiDB-lite"/>
    </source>
</evidence>
<dbReference type="Pfam" id="PF03133">
    <property type="entry name" value="TTL"/>
    <property type="match status" value="1"/>
</dbReference>
<sequence length="550" mass="63083">MLRRKGPISSPTRSGFDVSLLPTSNGGAGRSLQADDDDEDDGMKGHPLISTSPRISMQTLISHGIVAIVVFMFSSSSPCMDRGVFRTTVSAYLPQTNNNHDCPTTILEYLDWFGDRLPNERKKTPLKRVQPATRTPPKIMTPVPSKYRKTFYYDGEEISQPVARAFRSRGWQRVDSTKNAHMIYTYSNNPDWATTLKPWQRFNFIPGYRKWNKKDTFAYYYKQWEAKHNDRPPSVYVPETYLLTDSKEEILAFAKVLKTGGSKYPWVHKQANVNQGRGITILAPESDQLLALPEKYLKEIQKSTDDDDDVIIQRYVCNEMTWNRRKFDVRMFWLVASLDPLIILYHDGYVRIGNSEYSEEDFSDTTAHLTTHTGLGTEGKATMMEFEQALDDLYSRMGNNDNNNKRPHLAAGTPIAHVRNQFKHALGEMTEVFLKESFNKPDFLEITSENGFNFYCADYILDNDMDVFFIEPQNGCGLDEDYYFRLEMHGSLFNGMVDILEEVGRKQEAGLPVMPLEKSGNWEVIYADGLVYQYDGYKRSKNKASCSTTK</sequence>
<keyword evidence="2" id="KW-0547">Nucleotide-binding</keyword>
<reference evidence="5" key="2">
    <citation type="submission" date="2021-04" db="EMBL/GenBank/DDBJ databases">
        <authorList>
            <person name="Podell S."/>
        </authorList>
    </citation>
    <scope>NUCLEOTIDE SEQUENCE</scope>
    <source>
        <strain evidence="5">Hildebrandi</strain>
    </source>
</reference>
<dbReference type="PANTHER" id="PTHR12241">
    <property type="entry name" value="TUBULIN POLYGLUTAMYLASE"/>
    <property type="match status" value="1"/>
</dbReference>
<dbReference type="PROSITE" id="PS51221">
    <property type="entry name" value="TTL"/>
    <property type="match status" value="1"/>
</dbReference>
<evidence type="ECO:0000256" key="2">
    <source>
        <dbReference type="ARBA" id="ARBA00022741"/>
    </source>
</evidence>
<dbReference type="GO" id="GO:0070740">
    <property type="term" value="F:tubulin-glutamic acid ligase activity"/>
    <property type="evidence" value="ECO:0007669"/>
    <property type="project" value="TreeGrafter"/>
</dbReference>
<protein>
    <submittedName>
        <fullName evidence="5">Tubulin-tyrosine ligase family protein</fullName>
    </submittedName>
</protein>
<dbReference type="Proteomes" id="UP000693970">
    <property type="component" value="Unassembled WGS sequence"/>
</dbReference>
<dbReference type="GO" id="GO:0005524">
    <property type="term" value="F:ATP binding"/>
    <property type="evidence" value="ECO:0007669"/>
    <property type="project" value="UniProtKB-KW"/>
</dbReference>
<name>A0A9K3Q8X8_9STRA</name>
<organism evidence="5 6">
    <name type="scientific">Nitzschia inconspicua</name>
    <dbReference type="NCBI Taxonomy" id="303405"/>
    <lineage>
        <taxon>Eukaryota</taxon>
        <taxon>Sar</taxon>
        <taxon>Stramenopiles</taxon>
        <taxon>Ochrophyta</taxon>
        <taxon>Bacillariophyta</taxon>
        <taxon>Bacillariophyceae</taxon>
        <taxon>Bacillariophycidae</taxon>
        <taxon>Bacillariales</taxon>
        <taxon>Bacillariaceae</taxon>
        <taxon>Nitzschia</taxon>
    </lineage>
</organism>
<reference evidence="5" key="1">
    <citation type="journal article" date="2021" name="Sci. Rep.">
        <title>Diploid genomic architecture of Nitzschia inconspicua, an elite biomass production diatom.</title>
        <authorList>
            <person name="Oliver A."/>
            <person name="Podell S."/>
            <person name="Pinowska A."/>
            <person name="Traller J.C."/>
            <person name="Smith S.R."/>
            <person name="McClure R."/>
            <person name="Beliaev A."/>
            <person name="Bohutskyi P."/>
            <person name="Hill E.A."/>
            <person name="Rabines A."/>
            <person name="Zheng H."/>
            <person name="Allen L.Z."/>
            <person name="Kuo A."/>
            <person name="Grigoriev I.V."/>
            <person name="Allen A.E."/>
            <person name="Hazlebeck D."/>
            <person name="Allen E.E."/>
        </authorList>
    </citation>
    <scope>NUCLEOTIDE SEQUENCE</scope>
    <source>
        <strain evidence="5">Hildebrandi</strain>
    </source>
</reference>
<dbReference type="OrthoDB" id="41815at2759"/>